<dbReference type="AlphaFoldDB" id="A0A6C0BW40"/>
<feature type="region of interest" description="Disordered" evidence="2">
    <location>
        <begin position="405"/>
        <end position="430"/>
    </location>
</feature>
<protein>
    <submittedName>
        <fullName evidence="3">Uncharacterized protein</fullName>
    </submittedName>
</protein>
<sequence>MNVHQANEDFHFDKLQLEHPVSMPGNSYFTNITMSGQPIYIETPQITTKQGFVKNAKKIICDLLFTSNESVFIQWIETLETTCHKLVHKNSGDWFQDRLEYDDIENAFSPCMKSYKSGKYQSCRCLVGMDHRNGNPIAKVYDETETPVPYTELTDHSQIIGIIEIKGIRFTTRSFQIEIDLRQVMMLKIDTAFDKCLIKKGTVINEKVDKIEIPLPKYQKINNKNLEDTEQDITKIDDPLDQDQDQDNTPENVVIEINTQENTNDEKEQIQNDETNTVQELSEKPNDITPCLIEKNDSDITLAENEIINETQAMDTELVATPDAAQINTTPIYENDLEVVDWDTTFPTNENDETDIFSIKRPNQVYHEIYKKAKEKARKLKREALAAILEANSLKNTYMLDDIDDNSSISDFEDDEESIESLEEIQENEV</sequence>
<organism evidence="3">
    <name type="scientific">viral metagenome</name>
    <dbReference type="NCBI Taxonomy" id="1070528"/>
    <lineage>
        <taxon>unclassified sequences</taxon>
        <taxon>metagenomes</taxon>
        <taxon>organismal metagenomes</taxon>
    </lineage>
</organism>
<evidence type="ECO:0000313" key="3">
    <source>
        <dbReference type="EMBL" id="QHS96655.1"/>
    </source>
</evidence>
<dbReference type="EMBL" id="MN739273">
    <property type="protein sequence ID" value="QHS96655.1"/>
    <property type="molecule type" value="Genomic_DNA"/>
</dbReference>
<name>A0A6C0BW40_9ZZZZ</name>
<evidence type="ECO:0000256" key="1">
    <source>
        <dbReference type="SAM" id="Coils"/>
    </source>
</evidence>
<keyword evidence="1" id="KW-0175">Coiled coil</keyword>
<evidence type="ECO:0000256" key="2">
    <source>
        <dbReference type="SAM" id="MobiDB-lite"/>
    </source>
</evidence>
<proteinExistence type="predicted"/>
<accession>A0A6C0BW40</accession>
<reference evidence="3" key="1">
    <citation type="journal article" date="2020" name="Nature">
        <title>Giant virus diversity and host interactions through global metagenomics.</title>
        <authorList>
            <person name="Schulz F."/>
            <person name="Roux S."/>
            <person name="Paez-Espino D."/>
            <person name="Jungbluth S."/>
            <person name="Walsh D.A."/>
            <person name="Denef V.J."/>
            <person name="McMahon K.D."/>
            <person name="Konstantinidis K.T."/>
            <person name="Eloe-Fadrosh E.A."/>
            <person name="Kyrpides N.C."/>
            <person name="Woyke T."/>
        </authorList>
    </citation>
    <scope>NUCLEOTIDE SEQUENCE</scope>
    <source>
        <strain evidence="3">GVMAG-M-3300020166-18</strain>
    </source>
</reference>
<feature type="coiled-coil region" evidence="1">
    <location>
        <begin position="363"/>
        <end position="397"/>
    </location>
</feature>